<protein>
    <submittedName>
        <fullName evidence="1">Uncharacterized protein</fullName>
    </submittedName>
</protein>
<reference evidence="1 2" key="1">
    <citation type="journal article" date="2022" name="Genome Biol. Evol.">
        <title>The Spruce Budworm Genome: Reconstructing the Evolutionary History of Antifreeze Proteins.</title>
        <authorList>
            <person name="Beliveau C."/>
            <person name="Gagne P."/>
            <person name="Picq S."/>
            <person name="Vernygora O."/>
            <person name="Keeling C.I."/>
            <person name="Pinkney K."/>
            <person name="Doucet D."/>
            <person name="Wen F."/>
            <person name="Johnston J.S."/>
            <person name="Maaroufi H."/>
            <person name="Boyle B."/>
            <person name="Laroche J."/>
            <person name="Dewar K."/>
            <person name="Juretic N."/>
            <person name="Blackburn G."/>
            <person name="Nisole A."/>
            <person name="Brunet B."/>
            <person name="Brandao M."/>
            <person name="Lumley L."/>
            <person name="Duan J."/>
            <person name="Quan G."/>
            <person name="Lucarotti C.J."/>
            <person name="Roe A.D."/>
            <person name="Sperling F.A.H."/>
            <person name="Levesque R.C."/>
            <person name="Cusson M."/>
        </authorList>
    </citation>
    <scope>NUCLEOTIDE SEQUENCE [LARGE SCALE GENOMIC DNA]</scope>
    <source>
        <strain evidence="1">Glfc:IPQL:Cfum</strain>
    </source>
</reference>
<dbReference type="EMBL" id="CM046115">
    <property type="protein sequence ID" value="KAI8440925.1"/>
    <property type="molecule type" value="Genomic_DNA"/>
</dbReference>
<comment type="caution">
    <text evidence="1">The sequence shown here is derived from an EMBL/GenBank/DDBJ whole genome shotgun (WGS) entry which is preliminary data.</text>
</comment>
<sequence length="1369" mass="151666">MNRSYSSTINRSTIGYGNNSKQVSNDQEVSEMLYGNVNSINIARELDNVIERSGSEHEDSLLYGNLNIVNVAKELHGRMGSTSGSQNSLKKKPKPAPKPPKQPSVICFDELLRKSSKYRNESPENRGSSEIDGEVKLHKNVDEYVTMENKDKYVSMKNGDEYVAMKNGDEYVSMKNGEEYVAMKNGNEYVAMKSGDAYVAMKNGDAYVAMKNGDTYVAMKNGDVYVTMKNDSEYVNDNLPDDEKAKRHGDANSKGDYTPMKSDYVVYTSKSRRKAPETQKNTNISLSLSPSSSSLTKNHQSFVKKLASKCLGLKAKFNSAPNISNSSGLDPEVSAKSPNPDQKSSTNTLLIGNSKFFNKILAKKEESGEIVCNDEFDTISLDRLGTLNRDSAVNRSNRSCPGFKTSLPNISENAELSDSESVIITEIDCDTPTHEAPKEAINMHTKFTIFEPRESTISSNNISVIMGDSADLINECYEACAFSDSEVEKSNESNNYVPKPLPRVNVAVHSSEEGVIYENVTIVNKTIPPKPAVRNNVPSKMPLDEIQRKALYENVSILREKTKDDPIRLINLPLQKNIVTNVPSAPPQSRSPSISSESSNDSMEDESNLEDILLSEKSKSFKRGGKLATFSSKSIVSKSVSNSSNVSEFTEVSAIENVDCSEEIYTSMSGTLPHKTKKDPENKKKVLFRHKTFTNIEVDRNSLNLKKTSDWHSEFMKETLAHYHIRGTGHCIHKAPTVEEFIYIFNRETLYTDTPPFSKVPNDKRDSYFETAICFCKPKVPKYHNSAEDLLELPFDEDVEENKVTIDVNALRARNEIISTSFRCFCDSGTCTFHSKKRESPNNLIVKFSAVKRSISTPDITLDSSFSAVNRSSSMKHPSEIHYAVSNIEDIILRNKKIEINNPNSPKSPLYTTMSQPSTISSSVGHYSIKDIADVISLNSHSESADASPVCALNSVHLPLRKSTSSEYSGRWTLASCNSNTTVQSDTSFKTCHENPDEDSDDGTLHSDEDSSDAETVKSDVSTAKRPWVHSDSFNFGNNGPRMESYAVLEEDSDSSDNEDCPNKFESSKVESGISMGGSDSSSSGCDEDSGVPGVGAVSLGVASLERGAGCGGVRSGSGRRRWEEAEGTSEGDALSVSSAASSCAPHLAHHHDYSKVSPTPPKKPPRRNLSVSPTHANSPSSGYSYELRPHARSQDDLDEIQGSKHYLKHGRSVDQYVDGKLSFSEFEENHNSPRVAPVPNPRPSLKLRSQPVAITAMYENVVIKEQNPRRKLRRNIGPTQENHEPRMEDRVRKYSNQDRSSLESLLDDQSMNSPSDCERYYDGQRTDIPLSPTHYEQPPTPDHPPPTPRQAENSIHERIRPLSQVSPD</sequence>
<evidence type="ECO:0000313" key="2">
    <source>
        <dbReference type="Proteomes" id="UP001064048"/>
    </source>
</evidence>
<dbReference type="Proteomes" id="UP001064048">
    <property type="component" value="Chromosome 15"/>
</dbReference>
<organism evidence="1 2">
    <name type="scientific">Choristoneura fumiferana</name>
    <name type="common">Spruce budworm moth</name>
    <name type="synonym">Archips fumiferana</name>
    <dbReference type="NCBI Taxonomy" id="7141"/>
    <lineage>
        <taxon>Eukaryota</taxon>
        <taxon>Metazoa</taxon>
        <taxon>Ecdysozoa</taxon>
        <taxon>Arthropoda</taxon>
        <taxon>Hexapoda</taxon>
        <taxon>Insecta</taxon>
        <taxon>Pterygota</taxon>
        <taxon>Neoptera</taxon>
        <taxon>Endopterygota</taxon>
        <taxon>Lepidoptera</taxon>
        <taxon>Glossata</taxon>
        <taxon>Ditrysia</taxon>
        <taxon>Tortricoidea</taxon>
        <taxon>Tortricidae</taxon>
        <taxon>Tortricinae</taxon>
        <taxon>Choristoneura</taxon>
    </lineage>
</organism>
<name>A0ACC0KX98_CHOFU</name>
<accession>A0ACC0KX98</accession>
<evidence type="ECO:0000313" key="1">
    <source>
        <dbReference type="EMBL" id="KAI8440925.1"/>
    </source>
</evidence>
<proteinExistence type="predicted"/>
<keyword evidence="2" id="KW-1185">Reference proteome</keyword>
<gene>
    <name evidence="1" type="ORF">MSG28_009222</name>
</gene>